<keyword evidence="7 10" id="KW-0067">ATP-binding</keyword>
<keyword evidence="5 10" id="KW-0547">Nucleotide-binding</keyword>
<dbReference type="SMART" id="SM00220">
    <property type="entry name" value="S_TKc"/>
    <property type="match status" value="1"/>
</dbReference>
<protein>
    <recommendedName>
        <fullName evidence="2">non-specific serine/threonine protein kinase</fullName>
        <ecNumber evidence="2">2.7.11.1</ecNumber>
    </recommendedName>
</protein>
<dbReference type="AlphaFoldDB" id="A0A811LL95"/>
<dbReference type="InterPro" id="IPR008271">
    <property type="entry name" value="Ser/Thr_kinase_AS"/>
</dbReference>
<feature type="compositionally biased region" description="Basic residues" evidence="11">
    <location>
        <begin position="568"/>
        <end position="580"/>
    </location>
</feature>
<accession>A0A811LL95</accession>
<dbReference type="GO" id="GO:0005524">
    <property type="term" value="F:ATP binding"/>
    <property type="evidence" value="ECO:0007669"/>
    <property type="project" value="UniProtKB-UniRule"/>
</dbReference>
<comment type="caution">
    <text evidence="13">The sequence shown here is derived from an EMBL/GenBank/DDBJ whole genome shotgun (WGS) entry which is preliminary data.</text>
</comment>
<evidence type="ECO:0000259" key="12">
    <source>
        <dbReference type="PROSITE" id="PS50011"/>
    </source>
</evidence>
<dbReference type="GO" id="GO:0004674">
    <property type="term" value="F:protein serine/threonine kinase activity"/>
    <property type="evidence" value="ECO:0007669"/>
    <property type="project" value="UniProtKB-KW"/>
</dbReference>
<feature type="binding site" evidence="10">
    <location>
        <position position="71"/>
    </location>
    <ligand>
        <name>ATP</name>
        <dbReference type="ChEBI" id="CHEBI:30616"/>
    </ligand>
</feature>
<feature type="region of interest" description="Disordered" evidence="11">
    <location>
        <begin position="539"/>
        <end position="596"/>
    </location>
</feature>
<gene>
    <name evidence="13" type="ORF">BOKJ2_LOCUS12680</name>
</gene>
<dbReference type="PROSITE" id="PS00108">
    <property type="entry name" value="PROTEIN_KINASE_ST"/>
    <property type="match status" value="1"/>
</dbReference>
<evidence type="ECO:0000256" key="8">
    <source>
        <dbReference type="ARBA" id="ARBA00047899"/>
    </source>
</evidence>
<evidence type="ECO:0000256" key="9">
    <source>
        <dbReference type="ARBA" id="ARBA00048679"/>
    </source>
</evidence>
<keyword evidence="14" id="KW-1185">Reference proteome</keyword>
<dbReference type="Gene3D" id="3.30.200.20">
    <property type="entry name" value="Phosphorylase Kinase, domain 1"/>
    <property type="match status" value="1"/>
</dbReference>
<dbReference type="EMBL" id="CAJFDH010000006">
    <property type="protein sequence ID" value="CAD5228442.1"/>
    <property type="molecule type" value="Genomic_DNA"/>
</dbReference>
<dbReference type="Pfam" id="PF00069">
    <property type="entry name" value="Pkinase"/>
    <property type="match status" value="1"/>
</dbReference>
<dbReference type="PANTHER" id="PTHR48012:SF10">
    <property type="entry name" value="FI20177P1"/>
    <property type="match status" value="1"/>
</dbReference>
<feature type="compositionally biased region" description="Low complexity" evidence="11">
    <location>
        <begin position="540"/>
        <end position="567"/>
    </location>
</feature>
<dbReference type="Proteomes" id="UP000614601">
    <property type="component" value="Unassembled WGS sequence"/>
</dbReference>
<organism evidence="13 14">
    <name type="scientific">Bursaphelenchus okinawaensis</name>
    <dbReference type="NCBI Taxonomy" id="465554"/>
    <lineage>
        <taxon>Eukaryota</taxon>
        <taxon>Metazoa</taxon>
        <taxon>Ecdysozoa</taxon>
        <taxon>Nematoda</taxon>
        <taxon>Chromadorea</taxon>
        <taxon>Rhabditida</taxon>
        <taxon>Tylenchina</taxon>
        <taxon>Tylenchomorpha</taxon>
        <taxon>Aphelenchoidea</taxon>
        <taxon>Aphelenchoididae</taxon>
        <taxon>Bursaphelenchus</taxon>
    </lineage>
</organism>
<evidence type="ECO:0000256" key="10">
    <source>
        <dbReference type="PROSITE-ProRule" id="PRU10141"/>
    </source>
</evidence>
<comment type="catalytic activity">
    <reaction evidence="8">
        <text>L-threonyl-[protein] + ATP = O-phospho-L-threonyl-[protein] + ADP + H(+)</text>
        <dbReference type="Rhea" id="RHEA:46608"/>
        <dbReference type="Rhea" id="RHEA-COMP:11060"/>
        <dbReference type="Rhea" id="RHEA-COMP:11605"/>
        <dbReference type="ChEBI" id="CHEBI:15378"/>
        <dbReference type="ChEBI" id="CHEBI:30013"/>
        <dbReference type="ChEBI" id="CHEBI:30616"/>
        <dbReference type="ChEBI" id="CHEBI:61977"/>
        <dbReference type="ChEBI" id="CHEBI:456216"/>
        <dbReference type="EC" id="2.7.11.1"/>
    </reaction>
</comment>
<proteinExistence type="inferred from homology"/>
<evidence type="ECO:0000256" key="4">
    <source>
        <dbReference type="ARBA" id="ARBA00022679"/>
    </source>
</evidence>
<dbReference type="InterPro" id="IPR011009">
    <property type="entry name" value="Kinase-like_dom_sf"/>
</dbReference>
<comment type="catalytic activity">
    <reaction evidence="9">
        <text>L-seryl-[protein] + ATP = O-phospho-L-seryl-[protein] + ADP + H(+)</text>
        <dbReference type="Rhea" id="RHEA:17989"/>
        <dbReference type="Rhea" id="RHEA-COMP:9863"/>
        <dbReference type="Rhea" id="RHEA-COMP:11604"/>
        <dbReference type="ChEBI" id="CHEBI:15378"/>
        <dbReference type="ChEBI" id="CHEBI:29999"/>
        <dbReference type="ChEBI" id="CHEBI:30616"/>
        <dbReference type="ChEBI" id="CHEBI:83421"/>
        <dbReference type="ChEBI" id="CHEBI:456216"/>
        <dbReference type="EC" id="2.7.11.1"/>
    </reaction>
</comment>
<evidence type="ECO:0000256" key="7">
    <source>
        <dbReference type="ARBA" id="ARBA00022840"/>
    </source>
</evidence>
<dbReference type="PANTHER" id="PTHR48012">
    <property type="entry name" value="STERILE20-LIKE KINASE, ISOFORM B-RELATED"/>
    <property type="match status" value="1"/>
</dbReference>
<dbReference type="PROSITE" id="PS00107">
    <property type="entry name" value="PROTEIN_KINASE_ATP"/>
    <property type="match status" value="1"/>
</dbReference>
<comment type="similarity">
    <text evidence="1">Belongs to the protein kinase superfamily. STE Ser/Thr protein kinase family. STE20 subfamily.</text>
</comment>
<dbReference type="InterPro" id="IPR050629">
    <property type="entry name" value="STE20/SPS1-PAK"/>
</dbReference>
<evidence type="ECO:0000313" key="14">
    <source>
        <dbReference type="Proteomes" id="UP000614601"/>
    </source>
</evidence>
<dbReference type="Gene3D" id="1.10.510.10">
    <property type="entry name" value="Transferase(Phosphotransferase) domain 1"/>
    <property type="match status" value="1"/>
</dbReference>
<keyword evidence="4" id="KW-0808">Transferase</keyword>
<evidence type="ECO:0000256" key="11">
    <source>
        <dbReference type="SAM" id="MobiDB-lite"/>
    </source>
</evidence>
<feature type="domain" description="Protein kinase" evidence="12">
    <location>
        <begin position="42"/>
        <end position="336"/>
    </location>
</feature>
<dbReference type="OrthoDB" id="248923at2759"/>
<evidence type="ECO:0000256" key="2">
    <source>
        <dbReference type="ARBA" id="ARBA00012513"/>
    </source>
</evidence>
<sequence length="596" mass="68187">MNQTFGELEQKIREASRSESSDRVCSEGYKPIPKWSANPDDFRFLCMLGGGSFGDVVKAKNVVEKQYCAVKLIDLFAGTRYIIDEIQTISNLSHPNLVSNHAVALINKTAVFIVMPLYRSLEDLYERNIKLKIASLRRYGSSRLRIKQVSPVSEATAGEIVHQLLTGLSFMHSHGYVHRDLKSANTMLDEDATIKLTDFGMARKFDNRKSKYGQLYTPAGTACYMAPEVTLRMNRLDYQSYDIRAETWSIGAVMCELLTGALPFEHILEMDAKYLDVVKGIRNQKHLNWSDMFSEEVQENFVSQISPECKKFIDKCLVGNFMKRRTCEELLKLDWIRQFKHSKEHIKVELLREDVIRSHDAYIRDCNYESWVPASDEPNKCTVNILFNPLGNKMFYFYFDFDLDCKIDLRAFQQEARIQLLKLTYHKLISTTVYLSLADELSKLMLKYALKKDQAVPLIYPLAKTSSDFDYTENLAQHAMIIVKATRRKFEAYLQEEWPHLMNEYIGAGKDFDVNLDKPYDSKDEGQETDVELNTTFGVSSQASTSSMRSSSLSQTSGTTSEGSSNSGRKRRRLLKRGRGISKAIFGKGHRKSSSS</sequence>
<evidence type="ECO:0000256" key="5">
    <source>
        <dbReference type="ARBA" id="ARBA00022741"/>
    </source>
</evidence>
<dbReference type="PROSITE" id="PS50011">
    <property type="entry name" value="PROTEIN_KINASE_DOM"/>
    <property type="match status" value="1"/>
</dbReference>
<keyword evidence="3" id="KW-0723">Serine/threonine-protein kinase</keyword>
<dbReference type="Proteomes" id="UP000783686">
    <property type="component" value="Unassembled WGS sequence"/>
</dbReference>
<dbReference type="InterPro" id="IPR017441">
    <property type="entry name" value="Protein_kinase_ATP_BS"/>
</dbReference>
<evidence type="ECO:0000256" key="1">
    <source>
        <dbReference type="ARBA" id="ARBA00008874"/>
    </source>
</evidence>
<dbReference type="GO" id="GO:0005737">
    <property type="term" value="C:cytoplasm"/>
    <property type="evidence" value="ECO:0007669"/>
    <property type="project" value="TreeGrafter"/>
</dbReference>
<evidence type="ECO:0000256" key="3">
    <source>
        <dbReference type="ARBA" id="ARBA00022527"/>
    </source>
</evidence>
<name>A0A811LL95_9BILA</name>
<dbReference type="EMBL" id="CAJFCW020000006">
    <property type="protein sequence ID" value="CAG9124485.1"/>
    <property type="molecule type" value="Genomic_DNA"/>
</dbReference>
<dbReference type="InterPro" id="IPR000719">
    <property type="entry name" value="Prot_kinase_dom"/>
</dbReference>
<keyword evidence="6" id="KW-0418">Kinase</keyword>
<dbReference type="EC" id="2.7.11.1" evidence="2"/>
<reference evidence="13" key="1">
    <citation type="submission" date="2020-09" db="EMBL/GenBank/DDBJ databases">
        <authorList>
            <person name="Kikuchi T."/>
        </authorList>
    </citation>
    <scope>NUCLEOTIDE SEQUENCE</scope>
    <source>
        <strain evidence="13">SH1</strain>
    </source>
</reference>
<evidence type="ECO:0000256" key="6">
    <source>
        <dbReference type="ARBA" id="ARBA00022777"/>
    </source>
</evidence>
<evidence type="ECO:0000313" key="13">
    <source>
        <dbReference type="EMBL" id="CAD5228442.1"/>
    </source>
</evidence>
<dbReference type="SUPFAM" id="SSF56112">
    <property type="entry name" value="Protein kinase-like (PK-like)"/>
    <property type="match status" value="1"/>
</dbReference>